<dbReference type="Pfam" id="PF00501">
    <property type="entry name" value="AMP-binding"/>
    <property type="match status" value="1"/>
</dbReference>
<sequence length="488" mass="51638">MGIELLLEMTRSADEDRVLLGSARDGLTAREVDELSAAGARHLVEAGVRSVAFLGLNGPVLPVLLLAAARANVAATPLNYRLSAAALGELLLRLDAPLVIVDEQYASAVPESLTTLGTDAWLALCRAGADGALPPPAADDDVAVTLFTSGTTATPKSVLLRHGNLTSYVLQTVEFASADPADATLVSVPPYHVAGVGSVLSNLYAGRRVAYLPNFTAADWVELVRAEEITTVMLVPTMLSRIVEHLEQYPTKLPSLRRIAYGGAKMARPTLERALDLFAGVDFANAYGLTETSSTIAVLGPEEHRRAFAAEDRALLSSAGRFVPGVEGEIRSETGAVLAAGETGELWVRGPQVSGEYAGTGSALDAAGWFPTRDLAHLDAEGYLFLHGRTDDTIIRGGENIAPGEIEDVLLRHPEVADAGVLGVPDPDWGQRIRAVVVLRAGATDDPESLRAWVRARLRGSRTPDEVVIVPALPYSPTGKLLRSELAS</sequence>
<dbReference type="InterPro" id="IPR000873">
    <property type="entry name" value="AMP-dep_synth/lig_dom"/>
</dbReference>
<feature type="domain" description="AMP-dependent synthetase/ligase" evidence="1">
    <location>
        <begin position="16"/>
        <end position="357"/>
    </location>
</feature>
<accession>A0ABZ1IDM9</accession>
<dbReference type="InterPro" id="IPR045851">
    <property type="entry name" value="AMP-bd_C_sf"/>
</dbReference>
<protein>
    <submittedName>
        <fullName evidence="3">Fatty acid--CoA ligase family protein</fullName>
    </submittedName>
</protein>
<dbReference type="Pfam" id="PF13193">
    <property type="entry name" value="AMP-binding_C"/>
    <property type="match status" value="1"/>
</dbReference>
<dbReference type="PANTHER" id="PTHR43201:SF32">
    <property type="entry name" value="2-SUCCINYLBENZOATE--COA LIGASE, CHLOROPLASTIC_PEROXISOMAL"/>
    <property type="match status" value="1"/>
</dbReference>
<evidence type="ECO:0000259" key="1">
    <source>
        <dbReference type="Pfam" id="PF00501"/>
    </source>
</evidence>
<organism evidence="3 4">
    <name type="scientific">Amycolatopsis rhabdoformis</name>
    <dbReference type="NCBI Taxonomy" id="1448059"/>
    <lineage>
        <taxon>Bacteria</taxon>
        <taxon>Bacillati</taxon>
        <taxon>Actinomycetota</taxon>
        <taxon>Actinomycetes</taxon>
        <taxon>Pseudonocardiales</taxon>
        <taxon>Pseudonocardiaceae</taxon>
        <taxon>Amycolatopsis</taxon>
    </lineage>
</organism>
<proteinExistence type="predicted"/>
<dbReference type="InterPro" id="IPR042099">
    <property type="entry name" value="ANL_N_sf"/>
</dbReference>
<dbReference type="GO" id="GO:0016874">
    <property type="term" value="F:ligase activity"/>
    <property type="evidence" value="ECO:0007669"/>
    <property type="project" value="UniProtKB-KW"/>
</dbReference>
<dbReference type="Gene3D" id="3.40.50.12780">
    <property type="entry name" value="N-terminal domain of ligase-like"/>
    <property type="match status" value="1"/>
</dbReference>
<evidence type="ECO:0000313" key="4">
    <source>
        <dbReference type="Proteomes" id="UP001330812"/>
    </source>
</evidence>
<dbReference type="InterPro" id="IPR025110">
    <property type="entry name" value="AMP-bd_C"/>
</dbReference>
<keyword evidence="4" id="KW-1185">Reference proteome</keyword>
<keyword evidence="3" id="KW-0436">Ligase</keyword>
<dbReference type="EMBL" id="CP142149">
    <property type="protein sequence ID" value="WSE32555.1"/>
    <property type="molecule type" value="Genomic_DNA"/>
</dbReference>
<dbReference type="PANTHER" id="PTHR43201">
    <property type="entry name" value="ACYL-COA SYNTHETASE"/>
    <property type="match status" value="1"/>
</dbReference>
<feature type="domain" description="AMP-binding enzyme C-terminal" evidence="2">
    <location>
        <begin position="405"/>
        <end position="480"/>
    </location>
</feature>
<dbReference type="RefSeq" id="WP_326835362.1">
    <property type="nucleotide sequence ID" value="NZ_CP142149.1"/>
</dbReference>
<evidence type="ECO:0000259" key="2">
    <source>
        <dbReference type="Pfam" id="PF13193"/>
    </source>
</evidence>
<name>A0ABZ1IDM9_9PSEU</name>
<gene>
    <name evidence="3" type="ORF">VSH64_10605</name>
</gene>
<dbReference type="Gene3D" id="3.30.300.30">
    <property type="match status" value="1"/>
</dbReference>
<dbReference type="CDD" id="cd04433">
    <property type="entry name" value="AFD_class_I"/>
    <property type="match status" value="1"/>
</dbReference>
<dbReference type="Proteomes" id="UP001330812">
    <property type="component" value="Chromosome"/>
</dbReference>
<dbReference type="SUPFAM" id="SSF56801">
    <property type="entry name" value="Acetyl-CoA synthetase-like"/>
    <property type="match status" value="1"/>
</dbReference>
<evidence type="ECO:0000313" key="3">
    <source>
        <dbReference type="EMBL" id="WSE32555.1"/>
    </source>
</evidence>
<reference evidence="3 4" key="1">
    <citation type="journal article" date="2015" name="Int. J. Syst. Evol. Microbiol.">
        <title>Amycolatopsis rhabdoformis sp. nov., an actinomycete isolated from a tropical forest soil.</title>
        <authorList>
            <person name="Souza W.R."/>
            <person name="Silva R.E."/>
            <person name="Goodfellow M."/>
            <person name="Busarakam K."/>
            <person name="Figueiro F.S."/>
            <person name="Ferreira D."/>
            <person name="Rodrigues-Filho E."/>
            <person name="Moraes L.A.B."/>
            <person name="Zucchi T.D."/>
        </authorList>
    </citation>
    <scope>NUCLEOTIDE SEQUENCE [LARGE SCALE GENOMIC DNA]</scope>
    <source>
        <strain evidence="3 4">NCIMB 14900</strain>
    </source>
</reference>